<keyword evidence="2" id="KW-0813">Transport</keyword>
<dbReference type="Proteomes" id="UP000007015">
    <property type="component" value="Chromosome 2"/>
</dbReference>
<dbReference type="Gene3D" id="1.20.1250.20">
    <property type="entry name" value="MFS general substrate transporter like domains"/>
    <property type="match status" value="1"/>
</dbReference>
<evidence type="ECO:0000256" key="7">
    <source>
        <dbReference type="ARBA" id="ARBA00032043"/>
    </source>
</evidence>
<dbReference type="InterPro" id="IPR036259">
    <property type="entry name" value="MFS_trans_sf"/>
</dbReference>
<dbReference type="GO" id="GO:0016020">
    <property type="term" value="C:membrane"/>
    <property type="evidence" value="ECO:0007669"/>
    <property type="project" value="UniProtKB-SubCell"/>
</dbReference>
<dbReference type="GO" id="GO:0006817">
    <property type="term" value="P:phosphate ion transport"/>
    <property type="evidence" value="ECO:0007669"/>
    <property type="project" value="UniProtKB-KW"/>
</dbReference>
<dbReference type="Gramene" id="BGIOSGA006067-TA">
    <property type="protein sequence ID" value="BGIOSGA006067-PA"/>
    <property type="gene ID" value="BGIOSGA006067"/>
</dbReference>
<name>A2X737_ORYSI</name>
<dbReference type="AlphaFoldDB" id="A2X737"/>
<keyword evidence="4" id="KW-0769">Symport</keyword>
<gene>
    <name evidence="10" type="ORF">OsI_08029</name>
</gene>
<feature type="compositionally biased region" description="Low complexity" evidence="8">
    <location>
        <begin position="126"/>
        <end position="159"/>
    </location>
</feature>
<keyword evidence="5 9" id="KW-1133">Transmembrane helix</keyword>
<evidence type="ECO:0000256" key="9">
    <source>
        <dbReference type="SAM" id="Phobius"/>
    </source>
</evidence>
<dbReference type="InterPro" id="IPR005828">
    <property type="entry name" value="MFS_sugar_transport-like"/>
</dbReference>
<feature type="compositionally biased region" description="Basic and acidic residues" evidence="8">
    <location>
        <begin position="182"/>
        <end position="193"/>
    </location>
</feature>
<feature type="compositionally biased region" description="Low complexity" evidence="8">
    <location>
        <begin position="166"/>
        <end position="179"/>
    </location>
</feature>
<evidence type="ECO:0000256" key="8">
    <source>
        <dbReference type="SAM" id="MobiDB-lite"/>
    </source>
</evidence>
<dbReference type="STRING" id="39946.A2X737"/>
<evidence type="ECO:0000256" key="3">
    <source>
        <dbReference type="ARBA" id="ARBA00022692"/>
    </source>
</evidence>
<dbReference type="EMBL" id="CM000127">
    <property type="protein sequence ID" value="EAY86647.1"/>
    <property type="molecule type" value="Genomic_DNA"/>
</dbReference>
<feature type="transmembrane region" description="Helical" evidence="9">
    <location>
        <begin position="62"/>
        <end position="81"/>
    </location>
</feature>
<evidence type="ECO:0000313" key="10">
    <source>
        <dbReference type="EMBL" id="EAY86647.1"/>
    </source>
</evidence>
<evidence type="ECO:0000256" key="6">
    <source>
        <dbReference type="ARBA" id="ARBA00023136"/>
    </source>
</evidence>
<feature type="compositionally biased region" description="Pro residues" evidence="8">
    <location>
        <begin position="222"/>
        <end position="235"/>
    </location>
</feature>
<keyword evidence="3 9" id="KW-0812">Transmembrane</keyword>
<accession>A2X737</accession>
<dbReference type="Pfam" id="PF00083">
    <property type="entry name" value="Sugar_tr"/>
    <property type="match status" value="1"/>
</dbReference>
<feature type="compositionally biased region" description="Basic and acidic residues" evidence="8">
    <location>
        <begin position="200"/>
        <end position="216"/>
    </location>
</feature>
<feature type="region of interest" description="Disordered" evidence="8">
    <location>
        <begin position="120"/>
        <end position="293"/>
    </location>
</feature>
<sequence>MSEYANKRTRGAFIAAVFAMQGSGILFDAIVALAVSAGFPHAYPVSSYSDNHAASLIPQADYVWRIIVMFGTVPAALTYYWRMKMPETAWYTALIARKTKQAVADMSKVLHTQIEESVGHAETVRRWSSAARPEASSRASSCAARASTSSPPPARDSSSTLPPRHAAAAAGDAAAAAGDTRGSSEDTRDDCGDTRGGSGDTRDGSEEPRWRVRSAREGSGGPPLPPPPPPPPVAPPAQATSLSPPAPTCSRLPVTTLTLPPASSDASTYPSTSTASSPASPRTPAPTLGPSSRFHLELMEDAAALL</sequence>
<evidence type="ECO:0000256" key="4">
    <source>
        <dbReference type="ARBA" id="ARBA00022847"/>
    </source>
</evidence>
<feature type="compositionally biased region" description="Low complexity" evidence="8">
    <location>
        <begin position="260"/>
        <end position="286"/>
    </location>
</feature>
<comment type="subcellular location">
    <subcellularLocation>
        <location evidence="1">Membrane</location>
        <topology evidence="1">Multi-pass membrane protein</topology>
    </subcellularLocation>
</comment>
<dbReference type="GO" id="GO:0015293">
    <property type="term" value="F:symporter activity"/>
    <property type="evidence" value="ECO:0007669"/>
    <property type="project" value="UniProtKB-KW"/>
</dbReference>
<organism evidence="10 11">
    <name type="scientific">Oryza sativa subsp. indica</name>
    <name type="common">Rice</name>
    <dbReference type="NCBI Taxonomy" id="39946"/>
    <lineage>
        <taxon>Eukaryota</taxon>
        <taxon>Viridiplantae</taxon>
        <taxon>Streptophyta</taxon>
        <taxon>Embryophyta</taxon>
        <taxon>Tracheophyta</taxon>
        <taxon>Spermatophyta</taxon>
        <taxon>Magnoliopsida</taxon>
        <taxon>Liliopsida</taxon>
        <taxon>Poales</taxon>
        <taxon>Poaceae</taxon>
        <taxon>BOP clade</taxon>
        <taxon>Oryzoideae</taxon>
        <taxon>Oryzeae</taxon>
        <taxon>Oryzinae</taxon>
        <taxon>Oryza</taxon>
        <taxon>Oryza sativa</taxon>
    </lineage>
</organism>
<dbReference type="SUPFAM" id="SSF103473">
    <property type="entry name" value="MFS general substrate transporter"/>
    <property type="match status" value="1"/>
</dbReference>
<evidence type="ECO:0000256" key="5">
    <source>
        <dbReference type="ARBA" id="ARBA00022989"/>
    </source>
</evidence>
<evidence type="ECO:0000256" key="1">
    <source>
        <dbReference type="ARBA" id="ARBA00004141"/>
    </source>
</evidence>
<evidence type="ECO:0000256" key="2">
    <source>
        <dbReference type="ARBA" id="ARBA00022592"/>
    </source>
</evidence>
<evidence type="ECO:0000313" key="11">
    <source>
        <dbReference type="Proteomes" id="UP000007015"/>
    </source>
</evidence>
<dbReference type="PANTHER" id="PTHR24064">
    <property type="entry name" value="SOLUTE CARRIER FAMILY 22 MEMBER"/>
    <property type="match status" value="1"/>
</dbReference>
<feature type="transmembrane region" description="Helical" evidence="9">
    <location>
        <begin position="12"/>
        <end position="42"/>
    </location>
</feature>
<keyword evidence="11" id="KW-1185">Reference proteome</keyword>
<dbReference type="HOGENOM" id="CLU_910263_0_0_1"/>
<protein>
    <recommendedName>
        <fullName evidence="7">H(+)/Pi cotransporter</fullName>
    </recommendedName>
</protein>
<keyword evidence="6 9" id="KW-0472">Membrane</keyword>
<reference evidence="10 11" key="1">
    <citation type="journal article" date="2005" name="PLoS Biol.">
        <title>The genomes of Oryza sativa: a history of duplications.</title>
        <authorList>
            <person name="Yu J."/>
            <person name="Wang J."/>
            <person name="Lin W."/>
            <person name="Li S."/>
            <person name="Li H."/>
            <person name="Zhou J."/>
            <person name="Ni P."/>
            <person name="Dong W."/>
            <person name="Hu S."/>
            <person name="Zeng C."/>
            <person name="Zhang J."/>
            <person name="Zhang Y."/>
            <person name="Li R."/>
            <person name="Xu Z."/>
            <person name="Li S."/>
            <person name="Li X."/>
            <person name="Zheng H."/>
            <person name="Cong L."/>
            <person name="Lin L."/>
            <person name="Yin J."/>
            <person name="Geng J."/>
            <person name="Li G."/>
            <person name="Shi J."/>
            <person name="Liu J."/>
            <person name="Lv H."/>
            <person name="Li J."/>
            <person name="Wang J."/>
            <person name="Deng Y."/>
            <person name="Ran L."/>
            <person name="Shi X."/>
            <person name="Wang X."/>
            <person name="Wu Q."/>
            <person name="Li C."/>
            <person name="Ren X."/>
            <person name="Wang J."/>
            <person name="Wang X."/>
            <person name="Li D."/>
            <person name="Liu D."/>
            <person name="Zhang X."/>
            <person name="Ji Z."/>
            <person name="Zhao W."/>
            <person name="Sun Y."/>
            <person name="Zhang Z."/>
            <person name="Bao J."/>
            <person name="Han Y."/>
            <person name="Dong L."/>
            <person name="Ji J."/>
            <person name="Chen P."/>
            <person name="Wu S."/>
            <person name="Liu J."/>
            <person name="Xiao Y."/>
            <person name="Bu D."/>
            <person name="Tan J."/>
            <person name="Yang L."/>
            <person name="Ye C."/>
            <person name="Zhang J."/>
            <person name="Xu J."/>
            <person name="Zhou Y."/>
            <person name="Yu Y."/>
            <person name="Zhang B."/>
            <person name="Zhuang S."/>
            <person name="Wei H."/>
            <person name="Liu B."/>
            <person name="Lei M."/>
            <person name="Yu H."/>
            <person name="Li Y."/>
            <person name="Xu H."/>
            <person name="Wei S."/>
            <person name="He X."/>
            <person name="Fang L."/>
            <person name="Zhang Z."/>
            <person name="Zhang Y."/>
            <person name="Huang X."/>
            <person name="Su Z."/>
            <person name="Tong W."/>
            <person name="Li J."/>
            <person name="Tong Z."/>
            <person name="Li S."/>
            <person name="Ye J."/>
            <person name="Wang L."/>
            <person name="Fang L."/>
            <person name="Lei T."/>
            <person name="Chen C."/>
            <person name="Chen H."/>
            <person name="Xu Z."/>
            <person name="Li H."/>
            <person name="Huang H."/>
            <person name="Zhang F."/>
            <person name="Xu H."/>
            <person name="Li N."/>
            <person name="Zhao C."/>
            <person name="Li S."/>
            <person name="Dong L."/>
            <person name="Huang Y."/>
            <person name="Li L."/>
            <person name="Xi Y."/>
            <person name="Qi Q."/>
            <person name="Li W."/>
            <person name="Zhang B."/>
            <person name="Hu W."/>
            <person name="Zhang Y."/>
            <person name="Tian X."/>
            <person name="Jiao Y."/>
            <person name="Liang X."/>
            <person name="Jin J."/>
            <person name="Gao L."/>
            <person name="Zheng W."/>
            <person name="Hao B."/>
            <person name="Liu S."/>
            <person name="Wang W."/>
            <person name="Yuan L."/>
            <person name="Cao M."/>
            <person name="McDermott J."/>
            <person name="Samudrala R."/>
            <person name="Wang J."/>
            <person name="Wong G.K."/>
            <person name="Yang H."/>
        </authorList>
    </citation>
    <scope>NUCLEOTIDE SEQUENCE [LARGE SCALE GENOMIC DNA]</scope>
    <source>
        <strain evidence="11">cv. 93-11</strain>
    </source>
</reference>
<proteinExistence type="predicted"/>
<keyword evidence="2" id="KW-0592">Phosphate transport</keyword>